<accession>E8N7V3</accession>
<dbReference type="InterPro" id="IPR036412">
    <property type="entry name" value="HAD-like_sf"/>
</dbReference>
<reference evidence="1 2" key="1">
    <citation type="journal article" date="2011" name="J. Bacteriol.">
        <title>Genome sequence of Microbacterium testaceum StLB037, an N-acylhomoserine lactone-degrading bacterium isolated from potato leaves.</title>
        <authorList>
            <person name="Morohoshi T."/>
            <person name="Wang W.-Z."/>
            <person name="Someya N."/>
            <person name="Ikeda T."/>
        </authorList>
    </citation>
    <scope>NUCLEOTIDE SEQUENCE [LARGE SCALE GENOMIC DNA]</scope>
    <source>
        <strain evidence="1 2">StLB037</strain>
    </source>
</reference>
<gene>
    <name evidence="1" type="ordered locus">MTES_2609</name>
</gene>
<evidence type="ECO:0000313" key="2">
    <source>
        <dbReference type="Proteomes" id="UP000008975"/>
    </source>
</evidence>
<dbReference type="EMBL" id="AP012052">
    <property type="protein sequence ID" value="BAJ75573.1"/>
    <property type="molecule type" value="Genomic_DNA"/>
</dbReference>
<dbReference type="GO" id="GO:0008967">
    <property type="term" value="F:phosphoglycolate phosphatase activity"/>
    <property type="evidence" value="ECO:0007669"/>
    <property type="project" value="TreeGrafter"/>
</dbReference>
<dbReference type="RefSeq" id="WP_013585698.1">
    <property type="nucleotide sequence ID" value="NC_015125.1"/>
</dbReference>
<dbReference type="STRING" id="979556.MTES_2609"/>
<dbReference type="GO" id="GO:0005829">
    <property type="term" value="C:cytosol"/>
    <property type="evidence" value="ECO:0007669"/>
    <property type="project" value="TreeGrafter"/>
</dbReference>
<protein>
    <submittedName>
        <fullName evidence="1">Predicted phosphatase</fullName>
    </submittedName>
</protein>
<dbReference type="OrthoDB" id="5504491at2"/>
<dbReference type="InterPro" id="IPR022468">
    <property type="entry name" value="PhnX-like"/>
</dbReference>
<dbReference type="PANTHER" id="PTHR43434:SF19">
    <property type="entry name" value="PHOSPHONOACETALDEHYDE HYDROLASE"/>
    <property type="match status" value="1"/>
</dbReference>
<dbReference type="HOGENOM" id="CLU_045011_12_1_11"/>
<dbReference type="PANTHER" id="PTHR43434">
    <property type="entry name" value="PHOSPHOGLYCOLATE PHOSPHATASE"/>
    <property type="match status" value="1"/>
</dbReference>
<reference key="2">
    <citation type="submission" date="2011-02" db="EMBL/GenBank/DDBJ databases">
        <title>Genome sequence of Microbacterium testaceum StLB037.</title>
        <authorList>
            <person name="Morohoshi T."/>
            <person name="Wang W.Z."/>
            <person name="Someya N."/>
            <person name="Ikeda T."/>
        </authorList>
    </citation>
    <scope>NUCLEOTIDE SEQUENCE</scope>
    <source>
        <strain>StLB037</strain>
    </source>
</reference>
<proteinExistence type="predicted"/>
<dbReference type="GO" id="GO:0006281">
    <property type="term" value="P:DNA repair"/>
    <property type="evidence" value="ECO:0007669"/>
    <property type="project" value="TreeGrafter"/>
</dbReference>
<dbReference type="SFLD" id="SFLDG01129">
    <property type="entry name" value="C1.5:_HAD__Beta-PGM__Phosphata"/>
    <property type="match status" value="1"/>
</dbReference>
<dbReference type="eggNOG" id="COG0637">
    <property type="taxonomic scope" value="Bacteria"/>
</dbReference>
<dbReference type="Gene3D" id="3.40.50.1000">
    <property type="entry name" value="HAD superfamily/HAD-like"/>
    <property type="match status" value="1"/>
</dbReference>
<evidence type="ECO:0000313" key="1">
    <source>
        <dbReference type="EMBL" id="BAJ75573.1"/>
    </source>
</evidence>
<dbReference type="Proteomes" id="UP000008975">
    <property type="component" value="Chromosome"/>
</dbReference>
<dbReference type="InterPro" id="IPR050155">
    <property type="entry name" value="HAD-like_hydrolase_sf"/>
</dbReference>
<dbReference type="Pfam" id="PF00702">
    <property type="entry name" value="Hydrolase"/>
    <property type="match status" value="1"/>
</dbReference>
<dbReference type="SUPFAM" id="SSF56784">
    <property type="entry name" value="HAD-like"/>
    <property type="match status" value="1"/>
</dbReference>
<dbReference type="AlphaFoldDB" id="E8N7V3"/>
<dbReference type="NCBIfam" id="TIGR03351">
    <property type="entry name" value="PhnX-like"/>
    <property type="match status" value="1"/>
</dbReference>
<dbReference type="InterPro" id="IPR023214">
    <property type="entry name" value="HAD_sf"/>
</dbReference>
<dbReference type="KEGG" id="mts:MTES_2609"/>
<organism evidence="1 2">
    <name type="scientific">Microbacterium testaceum (strain StLB037)</name>
    <dbReference type="NCBI Taxonomy" id="979556"/>
    <lineage>
        <taxon>Bacteria</taxon>
        <taxon>Bacillati</taxon>
        <taxon>Actinomycetota</taxon>
        <taxon>Actinomycetes</taxon>
        <taxon>Micrococcales</taxon>
        <taxon>Microbacteriaceae</taxon>
        <taxon>Microbacterium</taxon>
    </lineage>
</organism>
<name>E8N7V3_MICTS</name>
<dbReference type="SFLD" id="SFLDS00003">
    <property type="entry name" value="Haloacid_Dehalogenase"/>
    <property type="match status" value="1"/>
</dbReference>
<sequence>MTVSLLSLDMAGTTIDEGGLVYELLARCVADELGSRVPEDVLAPWTGTDKTEAIRGLLTALGGDPARTDAVYAVFAAQLDEAYAAATPTVFPGVREAIASLRAAGVKVALQTGYTLSVAEGLLAKVGWEVGVDIDALATSELVSASRPAPYLVFRTMELTGIRSVDEVLVAGDTPNDLAAGIAAGARFVVGVHTGAGTPADLGRARHTHLLDSVADIPALLSAAGELPSR</sequence>